<dbReference type="GO" id="GO:0009055">
    <property type="term" value="F:electron transfer activity"/>
    <property type="evidence" value="ECO:0007669"/>
    <property type="project" value="UniProtKB-UniRule"/>
</dbReference>
<dbReference type="SUPFAM" id="SSF54862">
    <property type="entry name" value="4Fe-4S ferredoxins"/>
    <property type="match status" value="1"/>
</dbReference>
<dbReference type="EMBL" id="MVIM01000008">
    <property type="protein sequence ID" value="ORB64231.1"/>
    <property type="molecule type" value="Genomic_DNA"/>
</dbReference>
<reference evidence="10 11" key="1">
    <citation type="submission" date="2017-02" db="EMBL/GenBank/DDBJ databases">
        <title>The new phylogeny of genus Mycobacterium.</title>
        <authorList>
            <person name="Tortoli E."/>
            <person name="Trovato A."/>
            <person name="Cirillo D.M."/>
        </authorList>
    </citation>
    <scope>NUCLEOTIDE SEQUENCE [LARGE SCALE GENOMIC DNA]</scope>
    <source>
        <strain evidence="10 11">DSM 44338</strain>
    </source>
</reference>
<evidence type="ECO:0000256" key="6">
    <source>
        <dbReference type="ARBA" id="ARBA00023014"/>
    </source>
</evidence>
<comment type="cofactor">
    <cofactor evidence="1">
        <name>[3Fe-4S] cluster</name>
        <dbReference type="ChEBI" id="CHEBI:21137"/>
    </cofactor>
</comment>
<dbReference type="PANTHER" id="PTHR36923">
    <property type="entry name" value="FERREDOXIN"/>
    <property type="match status" value="1"/>
</dbReference>
<dbReference type="AlphaFoldDB" id="A0A1X0JN63"/>
<accession>A0A1X0JN63</accession>
<keyword evidence="4 8" id="KW-0249">Electron transport</keyword>
<evidence type="ECO:0000256" key="8">
    <source>
        <dbReference type="RuleBase" id="RU368020"/>
    </source>
</evidence>
<dbReference type="InterPro" id="IPR051269">
    <property type="entry name" value="Fe-S_cluster_ET"/>
</dbReference>
<evidence type="ECO:0000256" key="5">
    <source>
        <dbReference type="ARBA" id="ARBA00023004"/>
    </source>
</evidence>
<evidence type="ECO:0000256" key="7">
    <source>
        <dbReference type="ARBA" id="ARBA00023291"/>
    </source>
</evidence>
<dbReference type="RefSeq" id="WP_083126654.1">
    <property type="nucleotide sequence ID" value="NZ_MVIM01000008.1"/>
</dbReference>
<protein>
    <recommendedName>
        <fullName evidence="8">Ferredoxin</fullName>
    </recommendedName>
</protein>
<dbReference type="InterPro" id="IPR001080">
    <property type="entry name" value="3Fe4S_ferredoxin"/>
</dbReference>
<keyword evidence="5 8" id="KW-0408">Iron</keyword>
<comment type="function">
    <text evidence="8">Ferredoxins are iron-sulfur proteins that transfer electrons in a wide variety of metabolic reactions.</text>
</comment>
<feature type="domain" description="4Fe-4S ferredoxin-type" evidence="9">
    <location>
        <begin position="1"/>
        <end position="29"/>
    </location>
</feature>
<sequence length="64" mass="6841">MHITVDYELCEGHGQCILAAPEVFDLPDDSEQVVLLDPDPSPVAHAAVIQAAAMCPAQALRIED</sequence>
<evidence type="ECO:0000313" key="11">
    <source>
        <dbReference type="Proteomes" id="UP000192411"/>
    </source>
</evidence>
<dbReference type="GO" id="GO:0005506">
    <property type="term" value="F:iron ion binding"/>
    <property type="evidence" value="ECO:0007669"/>
    <property type="project" value="UniProtKB-UniRule"/>
</dbReference>
<keyword evidence="2 8" id="KW-0813">Transport</keyword>
<dbReference type="GO" id="GO:0051538">
    <property type="term" value="F:3 iron, 4 sulfur cluster binding"/>
    <property type="evidence" value="ECO:0007669"/>
    <property type="project" value="UniProtKB-KW"/>
</dbReference>
<dbReference type="InterPro" id="IPR017896">
    <property type="entry name" value="4Fe4S_Fe-S-bd"/>
</dbReference>
<evidence type="ECO:0000256" key="2">
    <source>
        <dbReference type="ARBA" id="ARBA00022448"/>
    </source>
</evidence>
<name>A0A1X0JN63_9MYCO</name>
<gene>
    <name evidence="10" type="ORF">BST47_16715</name>
</gene>
<proteinExistence type="predicted"/>
<keyword evidence="11" id="KW-1185">Reference proteome</keyword>
<dbReference type="STRING" id="75922.BST47_16715"/>
<organism evidence="10 11">
    <name type="scientific">Mycolicibacterium tusciae</name>
    <dbReference type="NCBI Taxonomy" id="75922"/>
    <lineage>
        <taxon>Bacteria</taxon>
        <taxon>Bacillati</taxon>
        <taxon>Actinomycetota</taxon>
        <taxon>Actinomycetes</taxon>
        <taxon>Mycobacteriales</taxon>
        <taxon>Mycobacteriaceae</taxon>
        <taxon>Mycolicibacterium</taxon>
    </lineage>
</organism>
<dbReference type="PRINTS" id="PR00352">
    <property type="entry name" value="3FE4SFRDOXIN"/>
</dbReference>
<dbReference type="Proteomes" id="UP000192411">
    <property type="component" value="Unassembled WGS sequence"/>
</dbReference>
<comment type="caution">
    <text evidence="10">The sequence shown here is derived from an EMBL/GenBank/DDBJ whole genome shotgun (WGS) entry which is preliminary data.</text>
</comment>
<dbReference type="PANTHER" id="PTHR36923:SF3">
    <property type="entry name" value="FERREDOXIN"/>
    <property type="match status" value="1"/>
</dbReference>
<dbReference type="Gene3D" id="3.30.70.20">
    <property type="match status" value="1"/>
</dbReference>
<dbReference type="OrthoDB" id="9803319at2"/>
<evidence type="ECO:0000256" key="1">
    <source>
        <dbReference type="ARBA" id="ARBA00001927"/>
    </source>
</evidence>
<evidence type="ECO:0000259" key="9">
    <source>
        <dbReference type="PROSITE" id="PS51379"/>
    </source>
</evidence>
<evidence type="ECO:0000313" key="10">
    <source>
        <dbReference type="EMBL" id="ORB64231.1"/>
    </source>
</evidence>
<evidence type="ECO:0000256" key="4">
    <source>
        <dbReference type="ARBA" id="ARBA00022982"/>
    </source>
</evidence>
<dbReference type="Pfam" id="PF13459">
    <property type="entry name" value="Fer4_15"/>
    <property type="match status" value="1"/>
</dbReference>
<keyword evidence="3 8" id="KW-0479">Metal-binding</keyword>
<evidence type="ECO:0000256" key="3">
    <source>
        <dbReference type="ARBA" id="ARBA00022723"/>
    </source>
</evidence>
<keyword evidence="7" id="KW-0003">3Fe-4S</keyword>
<keyword evidence="6 8" id="KW-0411">Iron-sulfur</keyword>
<dbReference type="PROSITE" id="PS51379">
    <property type="entry name" value="4FE4S_FER_2"/>
    <property type="match status" value="1"/>
</dbReference>